<dbReference type="AlphaFoldDB" id="A0A2J7QL28"/>
<protein>
    <recommendedName>
        <fullName evidence="11">G-protein coupled receptors family 1 profile domain-containing protein</fullName>
    </recommendedName>
</protein>
<evidence type="ECO:0000313" key="12">
    <source>
        <dbReference type="EMBL" id="PNF29283.1"/>
    </source>
</evidence>
<dbReference type="OrthoDB" id="6133115at2759"/>
<evidence type="ECO:0000256" key="1">
    <source>
        <dbReference type="ARBA" id="ARBA00004141"/>
    </source>
</evidence>
<feature type="transmembrane region" description="Helical" evidence="10">
    <location>
        <begin position="391"/>
        <end position="416"/>
    </location>
</feature>
<evidence type="ECO:0000256" key="9">
    <source>
        <dbReference type="SAM" id="MobiDB-lite"/>
    </source>
</evidence>
<feature type="transmembrane region" description="Helical" evidence="10">
    <location>
        <begin position="350"/>
        <end position="371"/>
    </location>
</feature>
<comment type="similarity">
    <text evidence="2">Belongs to the G-protein coupled receptor 1 family.</text>
</comment>
<dbReference type="InParanoid" id="A0A2J7QL28"/>
<keyword evidence="4 10" id="KW-1133">Transmembrane helix</keyword>
<proteinExistence type="inferred from homology"/>
<dbReference type="GO" id="GO:0008188">
    <property type="term" value="F:neuropeptide receptor activity"/>
    <property type="evidence" value="ECO:0007669"/>
    <property type="project" value="TreeGrafter"/>
</dbReference>
<comment type="caution">
    <text evidence="12">The sequence shown here is derived from an EMBL/GenBank/DDBJ whole genome shotgun (WGS) entry which is preliminary data.</text>
</comment>
<evidence type="ECO:0000256" key="6">
    <source>
        <dbReference type="ARBA" id="ARBA00023136"/>
    </source>
</evidence>
<dbReference type="SUPFAM" id="SSF81321">
    <property type="entry name" value="Family A G protein-coupled receptor-like"/>
    <property type="match status" value="1"/>
</dbReference>
<evidence type="ECO:0000256" key="2">
    <source>
        <dbReference type="ARBA" id="ARBA00010663"/>
    </source>
</evidence>
<dbReference type="EMBL" id="NEVH01013254">
    <property type="protein sequence ID" value="PNF29283.1"/>
    <property type="molecule type" value="Genomic_DNA"/>
</dbReference>
<feature type="compositionally biased region" description="Low complexity" evidence="9">
    <location>
        <begin position="15"/>
        <end position="30"/>
    </location>
</feature>
<dbReference type="PANTHER" id="PTHR45695">
    <property type="entry name" value="LEUCOKININ RECEPTOR-RELATED"/>
    <property type="match status" value="1"/>
</dbReference>
<keyword evidence="7" id="KW-0675">Receptor</keyword>
<comment type="subcellular location">
    <subcellularLocation>
        <location evidence="1">Membrane</location>
        <topology evidence="1">Multi-pass membrane protein</topology>
    </subcellularLocation>
</comment>
<keyword evidence="8" id="KW-0807">Transducer</keyword>
<accession>A0A2J7QL28</accession>
<feature type="transmembrane region" description="Helical" evidence="10">
    <location>
        <begin position="237"/>
        <end position="258"/>
    </location>
</feature>
<gene>
    <name evidence="12" type="ORF">B7P43_G08954</name>
</gene>
<keyword evidence="3 10" id="KW-0812">Transmembrane</keyword>
<evidence type="ECO:0000256" key="7">
    <source>
        <dbReference type="ARBA" id="ARBA00023170"/>
    </source>
</evidence>
<feature type="domain" description="G-protein coupled receptors family 1 profile" evidence="11">
    <location>
        <begin position="249"/>
        <end position="501"/>
    </location>
</feature>
<organism evidence="12 13">
    <name type="scientific">Cryptotermes secundus</name>
    <dbReference type="NCBI Taxonomy" id="105785"/>
    <lineage>
        <taxon>Eukaryota</taxon>
        <taxon>Metazoa</taxon>
        <taxon>Ecdysozoa</taxon>
        <taxon>Arthropoda</taxon>
        <taxon>Hexapoda</taxon>
        <taxon>Insecta</taxon>
        <taxon>Pterygota</taxon>
        <taxon>Neoptera</taxon>
        <taxon>Polyneoptera</taxon>
        <taxon>Dictyoptera</taxon>
        <taxon>Blattodea</taxon>
        <taxon>Blattoidea</taxon>
        <taxon>Termitoidae</taxon>
        <taxon>Kalotermitidae</taxon>
        <taxon>Cryptotermitinae</taxon>
        <taxon>Cryptotermes</taxon>
    </lineage>
</organism>
<dbReference type="InterPro" id="IPR000276">
    <property type="entry name" value="GPCR_Rhodpsn"/>
</dbReference>
<feature type="transmembrane region" description="Helical" evidence="10">
    <location>
        <begin position="447"/>
        <end position="466"/>
    </location>
</feature>
<feature type="region of interest" description="Disordered" evidence="9">
    <location>
        <begin position="15"/>
        <end position="34"/>
    </location>
</feature>
<dbReference type="PANTHER" id="PTHR45695:SF26">
    <property type="entry name" value="NEUROPEPTIDE CCHAMIDE-1 RECEPTOR"/>
    <property type="match status" value="1"/>
</dbReference>
<reference evidence="12 13" key="1">
    <citation type="submission" date="2017-12" db="EMBL/GenBank/DDBJ databases">
        <title>Hemimetabolous genomes reveal molecular basis of termite eusociality.</title>
        <authorList>
            <person name="Harrison M.C."/>
            <person name="Jongepier E."/>
            <person name="Robertson H.M."/>
            <person name="Arning N."/>
            <person name="Bitard-Feildel T."/>
            <person name="Chao H."/>
            <person name="Childers C.P."/>
            <person name="Dinh H."/>
            <person name="Doddapaneni H."/>
            <person name="Dugan S."/>
            <person name="Gowin J."/>
            <person name="Greiner C."/>
            <person name="Han Y."/>
            <person name="Hu H."/>
            <person name="Hughes D.S.T."/>
            <person name="Huylmans A.-K."/>
            <person name="Kemena C."/>
            <person name="Kremer L.P.M."/>
            <person name="Lee S.L."/>
            <person name="Lopez-Ezquerra A."/>
            <person name="Mallet L."/>
            <person name="Monroy-Kuhn J.M."/>
            <person name="Moser A."/>
            <person name="Murali S.C."/>
            <person name="Muzny D.M."/>
            <person name="Otani S."/>
            <person name="Piulachs M.-D."/>
            <person name="Poelchau M."/>
            <person name="Qu J."/>
            <person name="Schaub F."/>
            <person name="Wada-Katsumata A."/>
            <person name="Worley K.C."/>
            <person name="Xie Q."/>
            <person name="Ylla G."/>
            <person name="Poulsen M."/>
            <person name="Gibbs R.A."/>
            <person name="Schal C."/>
            <person name="Richards S."/>
            <person name="Belles X."/>
            <person name="Korb J."/>
            <person name="Bornberg-Bauer E."/>
        </authorList>
    </citation>
    <scope>NUCLEOTIDE SEQUENCE [LARGE SCALE GENOMIC DNA]</scope>
    <source>
        <tissue evidence="12">Whole body</tissue>
    </source>
</reference>
<dbReference type="Pfam" id="PF00001">
    <property type="entry name" value="7tm_1"/>
    <property type="match status" value="1"/>
</dbReference>
<dbReference type="STRING" id="105785.A0A2J7QL28"/>
<dbReference type="InterPro" id="IPR017452">
    <property type="entry name" value="GPCR_Rhodpsn_7TM"/>
</dbReference>
<feature type="transmembrane region" description="Helical" evidence="10">
    <location>
        <begin position="478"/>
        <end position="504"/>
    </location>
</feature>
<dbReference type="GO" id="GO:0005886">
    <property type="term" value="C:plasma membrane"/>
    <property type="evidence" value="ECO:0007669"/>
    <property type="project" value="TreeGrafter"/>
</dbReference>
<evidence type="ECO:0000256" key="5">
    <source>
        <dbReference type="ARBA" id="ARBA00023040"/>
    </source>
</evidence>
<evidence type="ECO:0000259" key="11">
    <source>
        <dbReference type="PROSITE" id="PS50262"/>
    </source>
</evidence>
<keyword evidence="5" id="KW-0297">G-protein coupled receptor</keyword>
<dbReference type="PROSITE" id="PS50262">
    <property type="entry name" value="G_PROTEIN_RECEP_F1_2"/>
    <property type="match status" value="1"/>
</dbReference>
<name>A0A2J7QL28_9NEOP</name>
<dbReference type="Proteomes" id="UP000235965">
    <property type="component" value="Unassembled WGS sequence"/>
</dbReference>
<evidence type="ECO:0000256" key="4">
    <source>
        <dbReference type="ARBA" id="ARBA00022989"/>
    </source>
</evidence>
<keyword evidence="6 10" id="KW-0472">Membrane</keyword>
<evidence type="ECO:0000256" key="10">
    <source>
        <dbReference type="SAM" id="Phobius"/>
    </source>
</evidence>
<dbReference type="PRINTS" id="PR00237">
    <property type="entry name" value="GPCRRHODOPSN"/>
</dbReference>
<evidence type="ECO:0000256" key="8">
    <source>
        <dbReference type="ARBA" id="ARBA00023224"/>
    </source>
</evidence>
<sequence length="529" mass="59891">MNLSLALVTTPTIQSSWSSEGGIQGGSQEQEGTKFTTSEIAASENTTETIEILDSVATNIYPNVSETYAAYLVERQNPLGEAAVSVTDVEENDLLVTNNTTVFQNIRIDDFLEGVNYSETIVLLLQTLNKFTNYTLVGESDVSNDVTNVLSEATGNSSLSIILIPWNETEAATPELTGTLDNFTTVIDPPIRWRYVSIHNVVFVPNRTKSTQLLRDRNISWRKSNEYQILRRYIDPAIYSIILVVGLLGNGMLLFIFIRHRKLRTAANVMIINLAVCDILNLSVNAPLHSYFHYEGGSREYVTSCTFVLALRQFLRCTGALAVIALITQRFSIIVPGFRNSTVNGTPSRVTLLSIIIVWVLPLPIAWPTMYLPDFYGPICHYGREESGLSYIIVLNFFLYCLVMPSIMFGFSTLIAKRLRKSVRDMPGEMRHRIQEQLRNRSARMTMALAIVFVITYFPFQVWVLLARWVRVDKNTPIMIYALYLSKHLLFANGCFNPIALFIVSSTFRRMLVRHVFRSAEQKVYSTKF</sequence>
<evidence type="ECO:0000313" key="13">
    <source>
        <dbReference type="Proteomes" id="UP000235965"/>
    </source>
</evidence>
<evidence type="ECO:0000256" key="3">
    <source>
        <dbReference type="ARBA" id="ARBA00022692"/>
    </source>
</evidence>
<keyword evidence="13" id="KW-1185">Reference proteome</keyword>
<dbReference type="Gene3D" id="1.20.1070.10">
    <property type="entry name" value="Rhodopsin 7-helix transmembrane proteins"/>
    <property type="match status" value="1"/>
</dbReference>
<dbReference type="CDD" id="cd00637">
    <property type="entry name" value="7tm_classA_rhodopsin-like"/>
    <property type="match status" value="1"/>
</dbReference>